<dbReference type="SUPFAM" id="SSF75169">
    <property type="entry name" value="DsrEFH-like"/>
    <property type="match status" value="1"/>
</dbReference>
<comment type="caution">
    <text evidence="4">The sequence shown here is derived from an EMBL/GenBank/DDBJ whole genome shotgun (WGS) entry which is preliminary data.</text>
</comment>
<dbReference type="InterPro" id="IPR007215">
    <property type="entry name" value="Sulphur_relay_TusB/DsrH"/>
</dbReference>
<sequence>MLHTLRHSPWQCDFSTFLTALQPGDAVLLLQDGVIAALEGTRFLEMLQNASISVSVLQDDVEARGLSAQISNSIARVSYTDFVRMTVDHPTQMAW</sequence>
<keyword evidence="2 3" id="KW-0819">tRNA processing</keyword>
<dbReference type="InterPro" id="IPR027396">
    <property type="entry name" value="DsrEFH-like"/>
</dbReference>
<keyword evidence="1 3" id="KW-0963">Cytoplasm</keyword>
<comment type="similarity">
    <text evidence="3">Belongs to the DsrH/TusB family.</text>
</comment>
<protein>
    <recommendedName>
        <fullName evidence="3">Protein TusB</fullName>
    </recommendedName>
    <alternativeName>
        <fullName evidence="3">tRNA 2-thiouridine synthesizing protein B</fullName>
    </alternativeName>
</protein>
<dbReference type="NCBIfam" id="TIGR03011">
    <property type="entry name" value="sulf_tusB_dsrH"/>
    <property type="match status" value="1"/>
</dbReference>
<dbReference type="GO" id="GO:0002143">
    <property type="term" value="P:tRNA wobble position uridine thiolation"/>
    <property type="evidence" value="ECO:0007669"/>
    <property type="project" value="InterPro"/>
</dbReference>
<dbReference type="HAMAP" id="MF_01564">
    <property type="entry name" value="Thiourid_synth_B"/>
    <property type="match status" value="1"/>
</dbReference>
<dbReference type="AlphaFoldDB" id="A0A2P8VHM9"/>
<dbReference type="GO" id="GO:1990228">
    <property type="term" value="C:sulfurtransferase complex"/>
    <property type="evidence" value="ECO:0007669"/>
    <property type="project" value="TreeGrafter"/>
</dbReference>
<dbReference type="InterPro" id="IPR023526">
    <property type="entry name" value="Sulphur_relay_TusB"/>
</dbReference>
<dbReference type="GO" id="GO:0016740">
    <property type="term" value="F:transferase activity"/>
    <property type="evidence" value="ECO:0007669"/>
    <property type="project" value="UniProtKB-KW"/>
</dbReference>
<evidence type="ECO:0000256" key="3">
    <source>
        <dbReference type="HAMAP-Rule" id="MF_01564"/>
    </source>
</evidence>
<comment type="function">
    <text evidence="3">Part of a sulfur-relay system required for 2-thiolation of 5-methylaminomethyl-2-thiouridine (mnm(5)s(2)U) at tRNA wobble positions.</text>
</comment>
<keyword evidence="4" id="KW-0808">Transferase</keyword>
<dbReference type="RefSeq" id="WP_024549092.1">
    <property type="nucleotide sequence ID" value="NZ_CP188034.1"/>
</dbReference>
<dbReference type="EMBL" id="PYEP01000005">
    <property type="protein sequence ID" value="PSN07050.1"/>
    <property type="molecule type" value="Genomic_DNA"/>
</dbReference>
<comment type="subcellular location">
    <subcellularLocation>
        <location evidence="3">Cytoplasm</location>
    </subcellularLocation>
</comment>
<evidence type="ECO:0000313" key="4">
    <source>
        <dbReference type="EMBL" id="PSN07050.1"/>
    </source>
</evidence>
<gene>
    <name evidence="3" type="primary">tusB</name>
    <name evidence="4" type="ORF">C7G83_12340</name>
</gene>
<evidence type="ECO:0000256" key="1">
    <source>
        <dbReference type="ARBA" id="ARBA00022490"/>
    </source>
</evidence>
<proteinExistence type="inferred from homology"/>
<dbReference type="PANTHER" id="PTHR37526">
    <property type="entry name" value="PROTEIN TUSB"/>
    <property type="match status" value="1"/>
</dbReference>
<keyword evidence="5" id="KW-1185">Reference proteome</keyword>
<evidence type="ECO:0000256" key="2">
    <source>
        <dbReference type="ARBA" id="ARBA00022694"/>
    </source>
</evidence>
<name>A0A2P8VHM9_9ENTR</name>
<dbReference type="Gene3D" id="3.40.1260.10">
    <property type="entry name" value="DsrEFH-like"/>
    <property type="match status" value="1"/>
</dbReference>
<reference evidence="4 5" key="1">
    <citation type="submission" date="2018-03" db="EMBL/GenBank/DDBJ databases">
        <title>Draft genome sequence of the first documented clinical Siccibacter turicensis isolate in Austria.</title>
        <authorList>
            <person name="Lepuschitz S."/>
            <person name="Pekard-Amenitsch S."/>
            <person name="Haunold R."/>
            <person name="Schill S."/>
            <person name="Mach R."/>
            <person name="Allerberger F."/>
            <person name="Ruppitsch W."/>
            <person name="Forsythe S.J."/>
        </authorList>
    </citation>
    <scope>NUCLEOTIDE SEQUENCE [LARGE SCALE GENOMIC DNA]</scope>
    <source>
        <strain evidence="4 5">6100069499-17</strain>
    </source>
</reference>
<organism evidence="4 5">
    <name type="scientific">Siccibacter turicensis</name>
    <dbReference type="NCBI Taxonomy" id="357233"/>
    <lineage>
        <taxon>Bacteria</taxon>
        <taxon>Pseudomonadati</taxon>
        <taxon>Pseudomonadota</taxon>
        <taxon>Gammaproteobacteria</taxon>
        <taxon>Enterobacterales</taxon>
        <taxon>Enterobacteriaceae</taxon>
        <taxon>Siccibacter</taxon>
    </lineage>
</organism>
<comment type="subunit">
    <text evidence="3">Heterohexamer, formed by a dimer of trimers. The hexameric TusBCD complex contains 2 copies each of TusB, TusC and TusD. The TusBCD complex interacts with TusE.</text>
</comment>
<evidence type="ECO:0000313" key="5">
    <source>
        <dbReference type="Proteomes" id="UP000240212"/>
    </source>
</evidence>
<dbReference type="Pfam" id="PF04077">
    <property type="entry name" value="DsrH"/>
    <property type="match status" value="1"/>
</dbReference>
<dbReference type="NCBIfam" id="NF010035">
    <property type="entry name" value="PRK13510.1"/>
    <property type="match status" value="1"/>
</dbReference>
<dbReference type="PANTHER" id="PTHR37526:SF1">
    <property type="entry name" value="PROTEIN TUSB"/>
    <property type="match status" value="1"/>
</dbReference>
<dbReference type="OrthoDB" id="9795117at2"/>
<dbReference type="Proteomes" id="UP000240212">
    <property type="component" value="Unassembled WGS sequence"/>
</dbReference>
<dbReference type="STRING" id="1388748.GCA_000463155_03923"/>
<accession>A0A2P8VHM9</accession>